<evidence type="ECO:0000313" key="3">
    <source>
        <dbReference type="Proteomes" id="UP000265742"/>
    </source>
</evidence>
<gene>
    <name evidence="2" type="ORF">D1781_01650</name>
</gene>
<dbReference type="Proteomes" id="UP000265742">
    <property type="component" value="Unassembled WGS sequence"/>
</dbReference>
<dbReference type="EMBL" id="QXTG01000001">
    <property type="protein sequence ID" value="RIX30180.1"/>
    <property type="molecule type" value="Genomic_DNA"/>
</dbReference>
<dbReference type="Pfam" id="PF17844">
    <property type="entry name" value="SCP_3"/>
    <property type="match status" value="1"/>
</dbReference>
<dbReference type="OrthoDB" id="8481083at2"/>
<proteinExistence type="predicted"/>
<sequence length="123" mass="12983">MARARIPDGEGDQAVAAALAGDADRPVTATAVRYLLQLLAERYPGGAVEVRVPPFGAVQCIEGLKHTRGTPPNVVEMAADVWLPLATGRRGWSDAVEAGSVQASGSRADLTGRLPVWRPQVTR</sequence>
<organism evidence="2 3">
    <name type="scientific">Amnibacterium setariae</name>
    <dbReference type="NCBI Taxonomy" id="2306585"/>
    <lineage>
        <taxon>Bacteria</taxon>
        <taxon>Bacillati</taxon>
        <taxon>Actinomycetota</taxon>
        <taxon>Actinomycetes</taxon>
        <taxon>Micrococcales</taxon>
        <taxon>Microbacteriaceae</taxon>
        <taxon>Amnibacterium</taxon>
    </lineage>
</organism>
<dbReference type="RefSeq" id="WP_119480544.1">
    <property type="nucleotide sequence ID" value="NZ_QXTG01000001.1"/>
</dbReference>
<feature type="domain" description="Bacterial SCP orthologue" evidence="1">
    <location>
        <begin position="24"/>
        <end position="116"/>
    </location>
</feature>
<keyword evidence="3" id="KW-1185">Reference proteome</keyword>
<dbReference type="InterPro" id="IPR041629">
    <property type="entry name" value="SCP_3"/>
</dbReference>
<protein>
    <recommendedName>
        <fullName evidence="1">Bacterial SCP orthologue domain-containing protein</fullName>
    </recommendedName>
</protein>
<reference evidence="3" key="1">
    <citation type="submission" date="2018-09" db="EMBL/GenBank/DDBJ databases">
        <authorList>
            <person name="Kim I."/>
        </authorList>
    </citation>
    <scope>NUCLEOTIDE SEQUENCE [LARGE SCALE GENOMIC DNA]</scope>
    <source>
        <strain evidence="3">DD4a</strain>
    </source>
</reference>
<dbReference type="Gene3D" id="3.30.1050.40">
    <property type="match status" value="1"/>
</dbReference>
<accession>A0A3A1U1G1</accession>
<evidence type="ECO:0000259" key="1">
    <source>
        <dbReference type="Pfam" id="PF17844"/>
    </source>
</evidence>
<dbReference type="AlphaFoldDB" id="A0A3A1U1G1"/>
<name>A0A3A1U1G1_9MICO</name>
<evidence type="ECO:0000313" key="2">
    <source>
        <dbReference type="EMBL" id="RIX30180.1"/>
    </source>
</evidence>
<comment type="caution">
    <text evidence="2">The sequence shown here is derived from an EMBL/GenBank/DDBJ whole genome shotgun (WGS) entry which is preliminary data.</text>
</comment>